<name>A0A0G0BLL9_UNCC3</name>
<dbReference type="Proteomes" id="UP000034581">
    <property type="component" value="Unassembled WGS sequence"/>
</dbReference>
<comment type="caution">
    <text evidence="1">The sequence shown here is derived from an EMBL/GenBank/DDBJ whole genome shotgun (WGS) entry which is preliminary data.</text>
</comment>
<accession>A0A0G0BLL9</accession>
<dbReference type="STRING" id="1618350.UR67_C0001G0232"/>
<proteinExistence type="predicted"/>
<reference evidence="1 2" key="1">
    <citation type="journal article" date="2015" name="Nature">
        <title>rRNA introns, odd ribosomes, and small enigmatic genomes across a large radiation of phyla.</title>
        <authorList>
            <person name="Brown C.T."/>
            <person name="Hug L.A."/>
            <person name="Thomas B.C."/>
            <person name="Sharon I."/>
            <person name="Castelle C.J."/>
            <person name="Singh A."/>
            <person name="Wilkins M.J."/>
            <person name="Williams K.H."/>
            <person name="Banfield J.F."/>
        </authorList>
    </citation>
    <scope>NUCLEOTIDE SEQUENCE [LARGE SCALE GENOMIC DNA]</scope>
</reference>
<dbReference type="PATRIC" id="fig|1618350.3.peg.240"/>
<dbReference type="AlphaFoldDB" id="A0A0G0BLL9"/>
<evidence type="ECO:0000313" key="2">
    <source>
        <dbReference type="Proteomes" id="UP000034581"/>
    </source>
</evidence>
<protein>
    <submittedName>
        <fullName evidence="1">Uncharacterized protein</fullName>
    </submittedName>
</protein>
<sequence>MRKNIIILFLLLIIGVLLSNFKPVKDVFAEANSWINSGTNMYANVSGNVGIGTSSPQFPLHLRKGWGYAAGFLNEASAANNDAFVTYKAAANTTGRRAFNFNTGASSLDRLDLRLLNDTLTSSTRNIMTWKYNGYVGVGTTAPATKLHLADTGGIELKIEADTDNVNEAHQPIITFSQDGGTTTGNIGYLNSTNNLEMVNNFGGAKMFLQDTGNVVVRLGN</sequence>
<dbReference type="EMBL" id="LBQB01000001">
    <property type="protein sequence ID" value="KKP70323.1"/>
    <property type="molecule type" value="Genomic_DNA"/>
</dbReference>
<organism evidence="1 2">
    <name type="scientific">candidate division CPR3 bacterium GW2011_GWF2_35_18</name>
    <dbReference type="NCBI Taxonomy" id="1618350"/>
    <lineage>
        <taxon>Bacteria</taxon>
        <taxon>Bacteria division CPR3</taxon>
    </lineage>
</organism>
<gene>
    <name evidence="1" type="ORF">UR67_C0001G0232</name>
</gene>
<evidence type="ECO:0000313" key="1">
    <source>
        <dbReference type="EMBL" id="KKP70323.1"/>
    </source>
</evidence>